<dbReference type="EMBL" id="FTOA01000003">
    <property type="protein sequence ID" value="SIS75509.1"/>
    <property type="molecule type" value="Genomic_DNA"/>
</dbReference>
<reference evidence="1 2" key="1">
    <citation type="submission" date="2017-01" db="EMBL/GenBank/DDBJ databases">
        <authorList>
            <person name="Mah S.A."/>
            <person name="Swanson W.J."/>
            <person name="Moy G.W."/>
            <person name="Vacquier V.D."/>
        </authorList>
    </citation>
    <scope>NUCLEOTIDE SEQUENCE [LARGE SCALE GENOMIC DNA]</scope>
    <source>
        <strain evidence="1 2">DSM 11589</strain>
    </source>
</reference>
<evidence type="ECO:0000313" key="1">
    <source>
        <dbReference type="EMBL" id="SIS75509.1"/>
    </source>
</evidence>
<sequence>MTAQQATLQAADRQALFVVQSIHDVAKSVDRRRDQYRHSSDEDERRILRNHIMGDLERLSNLVTLLESIPEHELHPSTFRSLQDCLGHLRGRVSAIGANMTLDKIRELRSQAEFSAGRREHPVGKSFLLKESFLRYVNQLRSLVSGLTPENAEDLMTSAISINNLIENDLQRAPLDSFFNDPPLTPIDLGQLTFPPLADDLPHNALF</sequence>
<dbReference type="AlphaFoldDB" id="A0A1N7LNZ7"/>
<dbReference type="STRING" id="80876.SAMN05421779_103456"/>
<gene>
    <name evidence="1" type="ORF">SAMN05421779_103456</name>
</gene>
<dbReference type="Proteomes" id="UP000185678">
    <property type="component" value="Unassembled WGS sequence"/>
</dbReference>
<name>A0A1N7LNZ7_9PROT</name>
<protein>
    <submittedName>
        <fullName evidence="1">Uncharacterized protein</fullName>
    </submittedName>
</protein>
<dbReference type="RefSeq" id="WP_076400154.1">
    <property type="nucleotide sequence ID" value="NZ_FTOA01000003.1"/>
</dbReference>
<evidence type="ECO:0000313" key="2">
    <source>
        <dbReference type="Proteomes" id="UP000185678"/>
    </source>
</evidence>
<accession>A0A1N7LNZ7</accession>
<keyword evidence="2" id="KW-1185">Reference proteome</keyword>
<dbReference type="OrthoDB" id="9899257at2"/>
<organism evidence="1 2">
    <name type="scientific">Insolitispirillum peregrinum</name>
    <dbReference type="NCBI Taxonomy" id="80876"/>
    <lineage>
        <taxon>Bacteria</taxon>
        <taxon>Pseudomonadati</taxon>
        <taxon>Pseudomonadota</taxon>
        <taxon>Alphaproteobacteria</taxon>
        <taxon>Rhodospirillales</taxon>
        <taxon>Novispirillaceae</taxon>
        <taxon>Insolitispirillum</taxon>
    </lineage>
</organism>
<proteinExistence type="predicted"/>